<keyword evidence="1" id="KW-0677">Repeat</keyword>
<dbReference type="Pfam" id="PF13374">
    <property type="entry name" value="TPR_10"/>
    <property type="match status" value="1"/>
</dbReference>
<reference evidence="3" key="1">
    <citation type="submission" date="2021-01" db="EMBL/GenBank/DDBJ databases">
        <authorList>
            <person name="Corre E."/>
            <person name="Pelletier E."/>
            <person name="Niang G."/>
            <person name="Scheremetjew M."/>
            <person name="Finn R."/>
            <person name="Kale V."/>
            <person name="Holt S."/>
            <person name="Cochrane G."/>
            <person name="Meng A."/>
            <person name="Brown T."/>
            <person name="Cohen L."/>
        </authorList>
    </citation>
    <scope>NUCLEOTIDE SEQUENCE</scope>
    <source>
        <strain evidence="3">308</strain>
    </source>
</reference>
<evidence type="ECO:0000256" key="1">
    <source>
        <dbReference type="ARBA" id="ARBA00022737"/>
    </source>
</evidence>
<dbReference type="PANTHER" id="PTHR45641:SF19">
    <property type="entry name" value="NEPHROCYSTIN-3"/>
    <property type="match status" value="1"/>
</dbReference>
<dbReference type="InterPro" id="IPR011990">
    <property type="entry name" value="TPR-like_helical_dom_sf"/>
</dbReference>
<dbReference type="PANTHER" id="PTHR45641">
    <property type="entry name" value="TETRATRICOPEPTIDE REPEAT PROTEIN (AFU_ORTHOLOGUE AFUA_6G03870)"/>
    <property type="match status" value="1"/>
</dbReference>
<organism evidence="3">
    <name type="scientific">Corethron hystrix</name>
    <dbReference type="NCBI Taxonomy" id="216773"/>
    <lineage>
        <taxon>Eukaryota</taxon>
        <taxon>Sar</taxon>
        <taxon>Stramenopiles</taxon>
        <taxon>Ochrophyta</taxon>
        <taxon>Bacillariophyta</taxon>
        <taxon>Coscinodiscophyceae</taxon>
        <taxon>Corethrophycidae</taxon>
        <taxon>Corethrales</taxon>
        <taxon>Corethraceae</taxon>
        <taxon>Corethron</taxon>
    </lineage>
</organism>
<dbReference type="AlphaFoldDB" id="A0A7S1FXD0"/>
<keyword evidence="2" id="KW-0802">TPR repeat</keyword>
<evidence type="ECO:0008006" key="4">
    <source>
        <dbReference type="Google" id="ProtNLM"/>
    </source>
</evidence>
<dbReference type="Gene3D" id="1.25.40.10">
    <property type="entry name" value="Tetratricopeptide repeat domain"/>
    <property type="match status" value="2"/>
</dbReference>
<dbReference type="Pfam" id="PF13424">
    <property type="entry name" value="TPR_12"/>
    <property type="match status" value="1"/>
</dbReference>
<evidence type="ECO:0000313" key="3">
    <source>
        <dbReference type="EMBL" id="CAD8896666.1"/>
    </source>
</evidence>
<dbReference type="SUPFAM" id="SSF48452">
    <property type="entry name" value="TPR-like"/>
    <property type="match status" value="1"/>
</dbReference>
<dbReference type="SMART" id="SM00028">
    <property type="entry name" value="TPR"/>
    <property type="match status" value="2"/>
</dbReference>
<accession>A0A7S1FXD0</accession>
<sequence>MLASQRIYALSALRRAHLFLLTQSPKNLECVHASNRAQSRRVGPFPHLGYRSMVTVTRTDFNSLKNSEERIYELQRYIADLYRAGEYSEGLSASEELLDLSCRHFGSGGDVEPYRPENLNGHHPVIASAHNNVALMHKAIGSYDKARHHYEAALSNYVHTVGKGHASYATAVHNLGGLCRAMADKLLHEHTDGNRNNAMSLERGKMLDEAIVFFEEALSIRTKELGDTHHDTVITRSSLGAALSAHILHWGNNGRRSSKSKNVSRLDRISEERWEAAESHLRKAVEFFFQANAGDDSSILTNAEKIKTLQSATAAQNLAVCLKCHAERDKMAWAGKDYKGKNVNIANKTQRDVRYDEALALYCAVLKVRQNELGNKHPDTVATKFSLAELFSVTGNEKESDRLRDEILTSLEEK</sequence>
<proteinExistence type="predicted"/>
<name>A0A7S1FXD0_9STRA</name>
<gene>
    <name evidence="3" type="ORF">CHYS00102_LOCUS23880</name>
</gene>
<dbReference type="InterPro" id="IPR019734">
    <property type="entry name" value="TPR_rpt"/>
</dbReference>
<protein>
    <recommendedName>
        <fullName evidence="4">Kinesin light chain</fullName>
    </recommendedName>
</protein>
<dbReference type="EMBL" id="HBFR01032792">
    <property type="protein sequence ID" value="CAD8896666.1"/>
    <property type="molecule type" value="Transcribed_RNA"/>
</dbReference>
<evidence type="ECO:0000256" key="2">
    <source>
        <dbReference type="ARBA" id="ARBA00022803"/>
    </source>
</evidence>